<dbReference type="Pfam" id="PF00176">
    <property type="entry name" value="SNF2-rel_dom"/>
    <property type="match status" value="1"/>
</dbReference>
<keyword evidence="6" id="KW-0067">ATP-binding</keyword>
<dbReference type="Pfam" id="PF26021">
    <property type="entry name" value="Ferritin_C144_05"/>
    <property type="match status" value="1"/>
</dbReference>
<evidence type="ECO:0000256" key="8">
    <source>
        <dbReference type="SAM" id="Coils"/>
    </source>
</evidence>
<evidence type="ECO:0000256" key="7">
    <source>
        <dbReference type="PROSITE-ProRule" id="PRU00175"/>
    </source>
</evidence>
<evidence type="ECO:0000256" key="1">
    <source>
        <dbReference type="ARBA" id="ARBA00022723"/>
    </source>
</evidence>
<comment type="caution">
    <text evidence="12">The sequence shown here is derived from an EMBL/GenBank/DDBJ whole genome shotgun (WGS) entry which is preliminary data.</text>
</comment>
<feature type="domain" description="RING-type" evidence="10">
    <location>
        <begin position="1288"/>
        <end position="1331"/>
    </location>
</feature>
<name>A0A8H7C007_AGABI</name>
<dbReference type="InterPro" id="IPR001841">
    <property type="entry name" value="Znf_RING"/>
</dbReference>
<evidence type="ECO:0000259" key="11">
    <source>
        <dbReference type="PROSITE" id="PS51192"/>
    </source>
</evidence>
<dbReference type="GO" id="GO:0061630">
    <property type="term" value="F:ubiquitin protein ligase activity"/>
    <property type="evidence" value="ECO:0007669"/>
    <property type="project" value="TreeGrafter"/>
</dbReference>
<feature type="domain" description="Helicase ATP-binding" evidence="11">
    <location>
        <begin position="378"/>
        <end position="647"/>
    </location>
</feature>
<keyword evidence="5" id="KW-0862">Zinc</keyword>
<keyword evidence="3 7" id="KW-0863">Zinc-finger</keyword>
<evidence type="ECO:0000313" key="13">
    <source>
        <dbReference type="Proteomes" id="UP000629468"/>
    </source>
</evidence>
<dbReference type="InterPro" id="IPR038718">
    <property type="entry name" value="SNF2-like_sf"/>
</dbReference>
<evidence type="ECO:0000256" key="9">
    <source>
        <dbReference type="SAM" id="MobiDB-lite"/>
    </source>
</evidence>
<feature type="region of interest" description="Disordered" evidence="9">
    <location>
        <begin position="1614"/>
        <end position="1659"/>
    </location>
</feature>
<dbReference type="GO" id="GO:0000209">
    <property type="term" value="P:protein polyubiquitination"/>
    <property type="evidence" value="ECO:0007669"/>
    <property type="project" value="TreeGrafter"/>
</dbReference>
<dbReference type="PROSITE" id="PS00518">
    <property type="entry name" value="ZF_RING_1"/>
    <property type="match status" value="1"/>
</dbReference>
<dbReference type="GO" id="GO:0005634">
    <property type="term" value="C:nucleus"/>
    <property type="evidence" value="ECO:0007669"/>
    <property type="project" value="TreeGrafter"/>
</dbReference>
<dbReference type="PANTHER" id="PTHR45865">
    <property type="entry name" value="E3 UBIQUITIN-PROTEIN LIGASE SHPRH FAMILY MEMBER"/>
    <property type="match status" value="1"/>
</dbReference>
<dbReference type="GO" id="GO:0008270">
    <property type="term" value="F:zinc ion binding"/>
    <property type="evidence" value="ECO:0007669"/>
    <property type="project" value="UniProtKB-KW"/>
</dbReference>
<dbReference type="InterPro" id="IPR052583">
    <property type="entry name" value="ATP-helicase/E3_Ub-Ligase"/>
</dbReference>
<dbReference type="InterPro" id="IPR059033">
    <property type="entry name" value="C144_05_dom"/>
</dbReference>
<dbReference type="Gene3D" id="3.30.40.10">
    <property type="entry name" value="Zinc/RING finger domain, C3HC4 (zinc finger)"/>
    <property type="match status" value="1"/>
</dbReference>
<feature type="coiled-coil region" evidence="8">
    <location>
        <begin position="811"/>
        <end position="856"/>
    </location>
</feature>
<keyword evidence="1" id="KW-0479">Metal-binding</keyword>
<dbReference type="InterPro" id="IPR049730">
    <property type="entry name" value="SNF2/RAD54-like_C"/>
</dbReference>
<dbReference type="PROSITE" id="PS50089">
    <property type="entry name" value="ZF_RING_2"/>
    <property type="match status" value="1"/>
</dbReference>
<evidence type="ECO:0008006" key="14">
    <source>
        <dbReference type="Google" id="ProtNLM"/>
    </source>
</evidence>
<dbReference type="SUPFAM" id="SSF52540">
    <property type="entry name" value="P-loop containing nucleoside triphosphate hydrolases"/>
    <property type="match status" value="2"/>
</dbReference>
<dbReference type="Gene3D" id="3.40.50.10810">
    <property type="entry name" value="Tandem AAA-ATPase domain"/>
    <property type="match status" value="2"/>
</dbReference>
<dbReference type="EMBL" id="JABXXO010000016">
    <property type="protein sequence ID" value="KAF7759651.1"/>
    <property type="molecule type" value="Genomic_DNA"/>
</dbReference>
<dbReference type="InterPro" id="IPR000330">
    <property type="entry name" value="SNF2_N"/>
</dbReference>
<evidence type="ECO:0000313" key="12">
    <source>
        <dbReference type="EMBL" id="KAF7759651.1"/>
    </source>
</evidence>
<proteinExistence type="predicted"/>
<dbReference type="GO" id="GO:0005524">
    <property type="term" value="F:ATP binding"/>
    <property type="evidence" value="ECO:0007669"/>
    <property type="project" value="InterPro"/>
</dbReference>
<evidence type="ECO:0000256" key="2">
    <source>
        <dbReference type="ARBA" id="ARBA00022741"/>
    </source>
</evidence>
<accession>A0A8H7C007</accession>
<protein>
    <recommendedName>
        <fullName evidence="14">RING-type domain-containing protein</fullName>
    </recommendedName>
</protein>
<dbReference type="InterPro" id="IPR017907">
    <property type="entry name" value="Znf_RING_CS"/>
</dbReference>
<dbReference type="InterPro" id="IPR027417">
    <property type="entry name" value="P-loop_NTPase"/>
</dbReference>
<feature type="compositionally biased region" description="Polar residues" evidence="9">
    <location>
        <begin position="1620"/>
        <end position="1639"/>
    </location>
</feature>
<keyword evidence="8" id="KW-0175">Coiled coil</keyword>
<dbReference type="SMART" id="SM00184">
    <property type="entry name" value="RING"/>
    <property type="match status" value="1"/>
</dbReference>
<keyword evidence="2" id="KW-0547">Nucleotide-binding</keyword>
<evidence type="ECO:0000256" key="4">
    <source>
        <dbReference type="ARBA" id="ARBA00022801"/>
    </source>
</evidence>
<dbReference type="SUPFAM" id="SSF57850">
    <property type="entry name" value="RING/U-box"/>
    <property type="match status" value="1"/>
</dbReference>
<dbReference type="GO" id="GO:0006974">
    <property type="term" value="P:DNA damage response"/>
    <property type="evidence" value="ECO:0007669"/>
    <property type="project" value="TreeGrafter"/>
</dbReference>
<dbReference type="InterPro" id="IPR014001">
    <property type="entry name" value="Helicase_ATP-bd"/>
</dbReference>
<evidence type="ECO:0000256" key="6">
    <source>
        <dbReference type="ARBA" id="ARBA00022840"/>
    </source>
</evidence>
<dbReference type="Gene3D" id="3.40.50.300">
    <property type="entry name" value="P-loop containing nucleotide triphosphate hydrolases"/>
    <property type="match status" value="2"/>
</dbReference>
<sequence length="1659" mass="187625">MRISCSQHCIPTNLLASDVWPECRRSADFLLFEKLEGLFDRILEEVSPSTAQETGKKRAGSPLVDTQSTKKRKLTPNGESSDVRSLTFTITSPLFPPPSIPPCPPGEERLPIWRHTFNMRYMHDSDQSLFSGLETILETLRPSSEPTAVNVGYAHVLNFSQKLVAGWESQDATRASQNWLLLPLPDSSLDHISILRSCHELQQVSKLEIQGNVRVVFLPEGFHHVGELPFEIQFEAEVSFCLPKLFETLPRRTVKKRVAFINECLSHLYQFLYGHLLEQADHHNIDISYFYSILTPALSIQSRKAHEAMQPEALVPDLLPFQRRSLAWLLGREGKEVTSQGEILSKANLAEYSFWDHVEEGNHTFYYNRLSQILHREKPDIDGVYGGILAEEPGLGKTVEMISLILLNPAPPDRNPSMVRWDPEARLNVKAIKTTLIVTPPSLAGQWVDEISAHAPSLNILVYDGWSKLAIPIMNTAEEKERVFKVLKRGKMLPPAPARRKKVSSTKEGFRNNKKKEIDTVITNDVAMDVDADETEAMMDWCNYVQQFDVVITTYNVLRSDLNIARAAPERPRREDVTYVNIERPRSPLVMVEWLRVIMDEVQMAGGVKSEDMVSLIPRLASFAVSGTPARSRVSDLSHVLKFLRVDSIIGSPHMWGQMLQPRNAREFASFFQKYAIRTVKAGVKEELTIPQQTRYVVGIELGPVEREVYDQMLQMTLDELGLDARGVAASAGWQVDGTILRISLRKLRAICTHPQVGQLQRQGDKFTKSGALKSMEAVLDDMKDKNFRSILDDAKAKIQCLCTLAQYQQQTQVENRYHAASQNLQNAEKEIDVLMAELEAVIKQHLEKEEVLKKQDQVLQGDLAEPEKPNEISSSSEKGKERERSPAHIYDDWEGTSLNEDLLNRRRGFQQRLREVRIVQHRIKFLQGDVYHMLGGQQVALENEAYSTADEIRRDLLKGAESEATRTMVALNTTQIKDSRGYISVQDILVEIPFLQDGCNGENSLRLRNDVHKIFKDVLNKQSTLLWEWRTHIIELLSQKLSPGEGEADGQEYQRTLDDQGEAEVYMQLYAGLLADRREALLHERTLLAMHDGREKKIRQTAAALKAAAAFDFTTALEEPVLKVTSEVDLQPEHHVALKELSEKKKNILKKLGNKALRTVAIDLHNVAVSIREEDDSEKIWAKNASNSLRRLISDQEALHDRLDADLALMRKVFNQRIVYFKQLQEISDSVREVEWEGPIEYAVTEEMEKIRALATKVVNGRSRQRYLANLVKNKGKIYEDDEDDTCTLCKCEFVRGYMTQCAHIFCEGCMQAWMAKKEVAVVRSCPMCRVEIDNGTLQRFTVGSKPEIVLPQKEESTQRSFNCKVSVSVPKSRRKMVYNTIDPEVFAAVQQVEALGDYGSKVQTLVKHLLYLQVNDPGAKAIVFSAWADSLYIVQAALVRNGIRSLRIDQNSKNESAAKRFRKDPNIPVLLLHGERENAGLNLTCASRVFLLESVVHHGFELQAIARIDRLGQTRPTEVYCYYTEGTVEKNILDLAARQGLSLYTKENAAGTLNVSTFELDEDKKVIDSPAKKNAKVQKGDFIFQVDDMLAILFPHMFEDVEYLIPDDARANGHASGPTGSSFESDAASGTQLNEASPQAKPRQENAIAGPSRLAQY</sequence>
<reference evidence="12 13" key="1">
    <citation type="journal article" name="Sci. Rep.">
        <title>Telomere-to-telomere assembled and centromere annotated genomes of the two main subspecies of the button mushroom Agaricus bisporus reveal especially polymorphic chromosome ends.</title>
        <authorList>
            <person name="Sonnenberg A.S.M."/>
            <person name="Sedaghat-Telgerd N."/>
            <person name="Lavrijssen B."/>
            <person name="Ohm R.A."/>
            <person name="Hendrickx P.M."/>
            <person name="Scholtmeijer K."/>
            <person name="Baars J.J.P."/>
            <person name="van Peer A."/>
        </authorList>
    </citation>
    <scope>NUCLEOTIDE SEQUENCE [LARGE SCALE GENOMIC DNA]</scope>
    <source>
        <strain evidence="12 13">H119_p4</strain>
    </source>
</reference>
<keyword evidence="4" id="KW-0378">Hydrolase</keyword>
<evidence type="ECO:0000256" key="3">
    <source>
        <dbReference type="ARBA" id="ARBA00022771"/>
    </source>
</evidence>
<dbReference type="SMART" id="SM00487">
    <property type="entry name" value="DEXDc"/>
    <property type="match status" value="1"/>
</dbReference>
<dbReference type="PROSITE" id="PS51192">
    <property type="entry name" value="HELICASE_ATP_BIND_1"/>
    <property type="match status" value="1"/>
</dbReference>
<dbReference type="GO" id="GO:0016787">
    <property type="term" value="F:hydrolase activity"/>
    <property type="evidence" value="ECO:0007669"/>
    <property type="project" value="UniProtKB-KW"/>
</dbReference>
<feature type="region of interest" description="Disordered" evidence="9">
    <location>
        <begin position="47"/>
        <end position="82"/>
    </location>
</feature>
<feature type="compositionally biased region" description="Basic and acidic residues" evidence="9">
    <location>
        <begin position="878"/>
        <end position="889"/>
    </location>
</feature>
<feature type="region of interest" description="Disordered" evidence="9">
    <location>
        <begin position="860"/>
        <end position="889"/>
    </location>
</feature>
<dbReference type="Proteomes" id="UP000629468">
    <property type="component" value="Unassembled WGS sequence"/>
</dbReference>
<dbReference type="PANTHER" id="PTHR45865:SF1">
    <property type="entry name" value="E3 UBIQUITIN-PROTEIN LIGASE SHPRH"/>
    <property type="match status" value="1"/>
</dbReference>
<organism evidence="12 13">
    <name type="scientific">Agaricus bisporus var. burnettii</name>
    <dbReference type="NCBI Taxonomy" id="192524"/>
    <lineage>
        <taxon>Eukaryota</taxon>
        <taxon>Fungi</taxon>
        <taxon>Dikarya</taxon>
        <taxon>Basidiomycota</taxon>
        <taxon>Agaricomycotina</taxon>
        <taxon>Agaricomycetes</taxon>
        <taxon>Agaricomycetidae</taxon>
        <taxon>Agaricales</taxon>
        <taxon>Agaricineae</taxon>
        <taxon>Agaricaceae</taxon>
        <taxon>Agaricus</taxon>
    </lineage>
</organism>
<gene>
    <name evidence="12" type="ORF">Agabi119p4_11346</name>
</gene>
<dbReference type="CDD" id="cd18793">
    <property type="entry name" value="SF2_C_SNF"/>
    <property type="match status" value="1"/>
</dbReference>
<dbReference type="InterPro" id="IPR013083">
    <property type="entry name" value="Znf_RING/FYVE/PHD"/>
</dbReference>
<evidence type="ECO:0000256" key="5">
    <source>
        <dbReference type="ARBA" id="ARBA00022833"/>
    </source>
</evidence>
<evidence type="ECO:0000259" key="10">
    <source>
        <dbReference type="PROSITE" id="PS50089"/>
    </source>
</evidence>